<organism evidence="1 2">
    <name type="scientific">Rhodopirellula baltica (strain DSM 10527 / NCIMB 13988 / SH1)</name>
    <dbReference type="NCBI Taxonomy" id="243090"/>
    <lineage>
        <taxon>Bacteria</taxon>
        <taxon>Pseudomonadati</taxon>
        <taxon>Planctomycetota</taxon>
        <taxon>Planctomycetia</taxon>
        <taxon>Pirellulales</taxon>
        <taxon>Pirellulaceae</taxon>
        <taxon>Rhodopirellula</taxon>
    </lineage>
</organism>
<gene>
    <name evidence="1" type="ordered locus">RB10776</name>
</gene>
<dbReference type="EMBL" id="BX294152">
    <property type="protein sequence ID" value="CAD76989.1"/>
    <property type="molecule type" value="Genomic_DNA"/>
</dbReference>
<dbReference type="STRING" id="243090.RB10776"/>
<keyword evidence="2" id="KW-1185">Reference proteome</keyword>
<protein>
    <submittedName>
        <fullName evidence="1">Uncharacterized protein</fullName>
    </submittedName>
</protein>
<proteinExistence type="predicted"/>
<dbReference type="PATRIC" id="fig|243090.15.peg.5202"/>
<name>Q7UK92_RHOBA</name>
<evidence type="ECO:0000313" key="2">
    <source>
        <dbReference type="Proteomes" id="UP000001025"/>
    </source>
</evidence>
<dbReference type="InParanoid" id="Q7UK92"/>
<accession>Q7UK92</accession>
<evidence type="ECO:0000313" key="1">
    <source>
        <dbReference type="EMBL" id="CAD76989.1"/>
    </source>
</evidence>
<dbReference type="KEGG" id="rba:RB10776"/>
<dbReference type="HOGENOM" id="CLU_2156357_0_0_0"/>
<dbReference type="AlphaFoldDB" id="Q7UK92"/>
<dbReference type="RefSeq" id="WP_011122930.1">
    <property type="nucleotide sequence ID" value="NC_005027.1"/>
</dbReference>
<reference evidence="1 2" key="1">
    <citation type="journal article" date="2003" name="Proc. Natl. Acad. Sci. U.S.A.">
        <title>Complete genome sequence of the marine planctomycete Pirellula sp. strain 1.</title>
        <authorList>
            <person name="Gloeckner F.O."/>
            <person name="Kube M."/>
            <person name="Bauer M."/>
            <person name="Teeling H."/>
            <person name="Lombardot T."/>
            <person name="Ludwig W."/>
            <person name="Gade D."/>
            <person name="Beck A."/>
            <person name="Borzym K."/>
            <person name="Heitmann K."/>
            <person name="Rabus R."/>
            <person name="Schlesner H."/>
            <person name="Amann R."/>
            <person name="Reinhardt R."/>
        </authorList>
    </citation>
    <scope>NUCLEOTIDE SEQUENCE [LARGE SCALE GENOMIC DNA]</scope>
    <source>
        <strain evidence="2">DSM 10527 / NCIMB 13988 / SH1</strain>
    </source>
</reference>
<dbReference type="Proteomes" id="UP000001025">
    <property type="component" value="Chromosome"/>
</dbReference>
<dbReference type="EnsemblBacteria" id="CAD76989">
    <property type="protein sequence ID" value="CAD76989"/>
    <property type="gene ID" value="RB10776"/>
</dbReference>
<sequence>MCNVSKQNLQRKLLALAVGSVKIDDQMIDIWSIKTVPINLLIESQQLLLDDHGMVSQISTADQECRCPRCGRECDVLYVTGKWKCSACEPVVDRRKQAILDLLDQLKNMDR</sequence>